<accession>A0A9D2SV69</accession>
<reference evidence="1" key="1">
    <citation type="journal article" date="2021" name="PeerJ">
        <title>Extensive microbial diversity within the chicken gut microbiome revealed by metagenomics and culture.</title>
        <authorList>
            <person name="Gilroy R."/>
            <person name="Ravi A."/>
            <person name="Getino M."/>
            <person name="Pursley I."/>
            <person name="Horton D.L."/>
            <person name="Alikhan N.F."/>
            <person name="Baker D."/>
            <person name="Gharbi K."/>
            <person name="Hall N."/>
            <person name="Watson M."/>
            <person name="Adriaenssens E.M."/>
            <person name="Foster-Nyarko E."/>
            <person name="Jarju S."/>
            <person name="Secka A."/>
            <person name="Antonio M."/>
            <person name="Oren A."/>
            <person name="Chaudhuri R.R."/>
            <person name="La Ragione R."/>
            <person name="Hildebrand F."/>
            <person name="Pallen M.J."/>
        </authorList>
    </citation>
    <scope>NUCLEOTIDE SEQUENCE</scope>
    <source>
        <strain evidence="1">CHK187-11901</strain>
    </source>
</reference>
<sequence>MGNFPIVNKISRDEFFRLKEPDLLFITNPGRMADVSGSTLIVHIPEGYKVYRIDGWYFENRNRHEQISYSEMMEAFPIWRSMIKSIDQKDNLLYKYINMGFGNGLCVKKDIHALFMQYLQPAIDQYAEVNHIDPEEKIRRRAMIIFSVWDKAVINMAADKNIVLL</sequence>
<dbReference type="Proteomes" id="UP000823896">
    <property type="component" value="Unassembled WGS sequence"/>
</dbReference>
<dbReference type="EMBL" id="DWWM01000027">
    <property type="protein sequence ID" value="HJC36387.1"/>
    <property type="molecule type" value="Genomic_DNA"/>
</dbReference>
<evidence type="ECO:0000313" key="1">
    <source>
        <dbReference type="EMBL" id="HJC36387.1"/>
    </source>
</evidence>
<dbReference type="AlphaFoldDB" id="A0A9D2SV69"/>
<name>A0A9D2SV69_9FIRM</name>
<organism evidence="1 2">
    <name type="scientific">Candidatus Merdibacter merdavium</name>
    <dbReference type="NCBI Taxonomy" id="2838692"/>
    <lineage>
        <taxon>Bacteria</taxon>
        <taxon>Bacillati</taxon>
        <taxon>Bacillota</taxon>
        <taxon>Erysipelotrichia</taxon>
        <taxon>Erysipelotrichales</taxon>
        <taxon>Erysipelotrichaceae</taxon>
        <taxon>Merdibacter</taxon>
    </lineage>
</organism>
<proteinExistence type="predicted"/>
<protein>
    <submittedName>
        <fullName evidence="1">Uncharacterized protein</fullName>
    </submittedName>
</protein>
<comment type="caution">
    <text evidence="1">The sequence shown here is derived from an EMBL/GenBank/DDBJ whole genome shotgun (WGS) entry which is preliminary data.</text>
</comment>
<reference evidence="1" key="2">
    <citation type="submission" date="2021-04" db="EMBL/GenBank/DDBJ databases">
        <authorList>
            <person name="Gilroy R."/>
        </authorList>
    </citation>
    <scope>NUCLEOTIDE SEQUENCE</scope>
    <source>
        <strain evidence="1">CHK187-11901</strain>
    </source>
</reference>
<evidence type="ECO:0000313" key="2">
    <source>
        <dbReference type="Proteomes" id="UP000823896"/>
    </source>
</evidence>
<gene>
    <name evidence="1" type="ORF">H9702_04570</name>
</gene>